<sequence length="145" mass="15877">MQYDQLILAQRSCEVRGQAWSEIHSPDPTVQHKKAGQARPSIEGHNDHNESKLQREQRAAQPPAFGYLLTKTRPGLVPSYRSICATCTEISIQNYTSLQGAQPMAKAQQCSTMIDGKSAPANEVRDQILLESSTPSSPALPSDCV</sequence>
<proteinExistence type="predicted"/>
<feature type="compositionally biased region" description="Basic and acidic residues" evidence="1">
    <location>
        <begin position="42"/>
        <end position="58"/>
    </location>
</feature>
<evidence type="ECO:0000256" key="1">
    <source>
        <dbReference type="SAM" id="MobiDB-lite"/>
    </source>
</evidence>
<dbReference type="AlphaFoldDB" id="A0AAJ4XHY1"/>
<dbReference type="EMBL" id="OAPG01000002">
    <property type="protein sequence ID" value="SNX82443.1"/>
    <property type="molecule type" value="Genomic_DNA"/>
</dbReference>
<gene>
    <name evidence="2" type="ORF">MEPE_01149</name>
</gene>
<reference evidence="2" key="1">
    <citation type="submission" date="2023-10" db="EMBL/GenBank/DDBJ databases">
        <authorList>
            <person name="Guldener U."/>
        </authorList>
    </citation>
    <scope>NUCLEOTIDE SEQUENCE</scope>
    <source>
        <strain evidence="2">Mp4</strain>
    </source>
</reference>
<keyword evidence="3" id="KW-1185">Reference proteome</keyword>
<evidence type="ECO:0000313" key="2">
    <source>
        <dbReference type="EMBL" id="SNX82443.1"/>
    </source>
</evidence>
<evidence type="ECO:0000313" key="3">
    <source>
        <dbReference type="Proteomes" id="UP001294444"/>
    </source>
</evidence>
<name>A0AAJ4XHY1_9BASI</name>
<protein>
    <submittedName>
        <fullName evidence="2">Uncharacterized protein</fullName>
    </submittedName>
</protein>
<dbReference type="Proteomes" id="UP001294444">
    <property type="component" value="Unassembled WGS sequence"/>
</dbReference>
<comment type="caution">
    <text evidence="2">The sequence shown here is derived from an EMBL/GenBank/DDBJ whole genome shotgun (WGS) entry which is preliminary data.</text>
</comment>
<feature type="region of interest" description="Disordered" evidence="1">
    <location>
        <begin position="24"/>
        <end position="59"/>
    </location>
</feature>
<accession>A0AAJ4XHY1</accession>
<organism evidence="2 3">
    <name type="scientific">Melanopsichium pennsylvanicum</name>
    <dbReference type="NCBI Taxonomy" id="63383"/>
    <lineage>
        <taxon>Eukaryota</taxon>
        <taxon>Fungi</taxon>
        <taxon>Dikarya</taxon>
        <taxon>Basidiomycota</taxon>
        <taxon>Ustilaginomycotina</taxon>
        <taxon>Ustilaginomycetes</taxon>
        <taxon>Ustilaginales</taxon>
        <taxon>Ustilaginaceae</taxon>
        <taxon>Melanopsichium</taxon>
    </lineage>
</organism>